<accession>A0A837D6Z8</accession>
<gene>
    <name evidence="3" type="ORF">MINT15_35620</name>
</gene>
<evidence type="ECO:0000259" key="2">
    <source>
        <dbReference type="Pfam" id="PF21725"/>
    </source>
</evidence>
<evidence type="ECO:0000313" key="4">
    <source>
        <dbReference type="Proteomes" id="UP000030848"/>
    </source>
</evidence>
<dbReference type="Proteomes" id="UP000030848">
    <property type="component" value="Unassembled WGS sequence"/>
</dbReference>
<dbReference type="RefSeq" id="WP_015786433.1">
    <property type="nucleotide sequence ID" value="NZ_FOWS01000001.1"/>
</dbReference>
<feature type="compositionally biased region" description="Basic and acidic residues" evidence="1">
    <location>
        <begin position="185"/>
        <end position="196"/>
    </location>
</feature>
<name>A0A837D6Z8_9PSEU</name>
<feature type="region of interest" description="Disordered" evidence="1">
    <location>
        <begin position="185"/>
        <end position="212"/>
    </location>
</feature>
<sequence>MTELGQTSDPRDLIPGEPEAISNDLRELIGTLTSVDEIGGSLGQIDPVSWIGEASNAFRSAFGDEVPKWAKAVEWAGDSGELLCDFADVLNWGQSEAQRAIELYHQAQAASRAAAARYDALIQAGIQILAPFWDPGEAAAQEAQAILDAARERVAQAGGAIAMALGFSPDGEGFKRTFGETEWGAEQRTKQRRWDPETGQWVEEDPGGWQHNRHGSSYRNEWGSQADNLLHDKLRDVLGSFGIEIPFAELFGLEEGRTESNSSVSWMDGSLSGEFEHGSISGKGSADASLLGAGAGTYQEVTADGIAAGANAEAYLGKFNLDGELDLGNGVTASGKAEGMVGASAQAQGSVDAFGAQGSAEAFAGARVEASGEMNFGDHASVSASGDAMAGATASAEGSIGLTGVNVGAEAFAGARVTGEVGAEVAGIGAGVSGEAWAGAGVEASAQFGMGDDGKFHLGASLGVGLGVGGKVGFDVSVDPGGVVDAVSDAANAVGEAGKAAGNAIGNAAETVGDWLGF</sequence>
<comment type="caution">
    <text evidence="3">The sequence shown here is derived from an EMBL/GenBank/DDBJ whole genome shotgun (WGS) entry which is preliminary data.</text>
</comment>
<evidence type="ECO:0000313" key="3">
    <source>
        <dbReference type="EMBL" id="KHF43360.1"/>
    </source>
</evidence>
<feature type="domain" description="Putative T7SS secretion signal" evidence="2">
    <location>
        <begin position="3"/>
        <end position="164"/>
    </location>
</feature>
<dbReference type="InterPro" id="IPR049082">
    <property type="entry name" value="T7SS_signal"/>
</dbReference>
<organism evidence="3 4">
    <name type="scientific">Saccharomonospora viridis</name>
    <dbReference type="NCBI Taxonomy" id="1852"/>
    <lineage>
        <taxon>Bacteria</taxon>
        <taxon>Bacillati</taxon>
        <taxon>Actinomycetota</taxon>
        <taxon>Actinomycetes</taxon>
        <taxon>Pseudonocardiales</taxon>
        <taxon>Pseudonocardiaceae</taxon>
        <taxon>Saccharomonospora</taxon>
    </lineage>
</organism>
<proteinExistence type="predicted"/>
<dbReference type="EMBL" id="JRZE01000006">
    <property type="protein sequence ID" value="KHF43360.1"/>
    <property type="molecule type" value="Genomic_DNA"/>
</dbReference>
<protein>
    <recommendedName>
        <fullName evidence="2">Putative T7SS secretion signal domain-containing protein</fullName>
    </recommendedName>
</protein>
<evidence type="ECO:0000256" key="1">
    <source>
        <dbReference type="SAM" id="MobiDB-lite"/>
    </source>
</evidence>
<reference evidence="3 4" key="1">
    <citation type="submission" date="2014-10" db="EMBL/GenBank/DDBJ databases">
        <title>Genome sequence of Micropolyspora internatus JCM3315.</title>
        <authorList>
            <person name="Shin S.-K."/>
            <person name="Yi H."/>
        </authorList>
    </citation>
    <scope>NUCLEOTIDE SEQUENCE [LARGE SCALE GENOMIC DNA]</scope>
    <source>
        <strain evidence="3 4">JCM 3315</strain>
    </source>
</reference>
<dbReference type="OrthoDB" id="5194739at2"/>
<dbReference type="Pfam" id="PF21725">
    <property type="entry name" value="T7SS_signal"/>
    <property type="match status" value="1"/>
</dbReference>
<dbReference type="AlphaFoldDB" id="A0A837D6Z8"/>